<keyword evidence="1" id="KW-0175">Coiled coil</keyword>
<evidence type="ECO:0000256" key="2">
    <source>
        <dbReference type="SAM" id="MobiDB-lite"/>
    </source>
</evidence>
<gene>
    <name evidence="3" type="ORF">HG537_0H04000</name>
</gene>
<feature type="coiled-coil region" evidence="1">
    <location>
        <begin position="172"/>
        <end position="230"/>
    </location>
</feature>
<dbReference type="Proteomes" id="UP000510647">
    <property type="component" value="Chromosome 8"/>
</dbReference>
<evidence type="ECO:0000313" key="4">
    <source>
        <dbReference type="Proteomes" id="UP000510647"/>
    </source>
</evidence>
<keyword evidence="4" id="KW-1185">Reference proteome</keyword>
<evidence type="ECO:0000313" key="3">
    <source>
        <dbReference type="EMBL" id="QLQ82637.1"/>
    </source>
</evidence>
<dbReference type="EMBL" id="CP059274">
    <property type="protein sequence ID" value="QLQ82637.1"/>
    <property type="molecule type" value="Genomic_DNA"/>
</dbReference>
<feature type="compositionally biased region" description="Polar residues" evidence="2">
    <location>
        <begin position="114"/>
        <end position="142"/>
    </location>
</feature>
<reference evidence="3 4" key="1">
    <citation type="submission" date="2020-06" db="EMBL/GenBank/DDBJ databases">
        <title>The yeast mating-type switching endonuclease HO is a domesticated member of an unorthodox homing genetic element family.</title>
        <authorList>
            <person name="Coughlan A.Y."/>
            <person name="Lombardi L."/>
            <person name="Braun-Galleani S."/>
            <person name="Martos A.R."/>
            <person name="Galeote V."/>
            <person name="Bigey F."/>
            <person name="Dequin S."/>
            <person name="Byrne K.P."/>
            <person name="Wolfe K.H."/>
        </authorList>
    </citation>
    <scope>NUCLEOTIDE SEQUENCE [LARGE SCALE GENOMIC DNA]</scope>
    <source>
        <strain evidence="3 4">CBS2947</strain>
    </source>
</reference>
<sequence>MVVDQEAIRKRFSQLEMDINNINKMIDDNLERGDQEVAEQETAQQETAEMDQEAAAQLPDHEIASCSGEIASDLAMPDHAVDQTTDTSEDFTGNVTSTSSISSPETTIFVPKTTAPSGSNAPEGSTSPDGTTFGSTTGSAPRSKNRFRVVSVGTPDSTRKPSGEPATDSDSISKLQKRLDYLTKKCIKLQKEINYLNDMNHKNTLSIEDKRKLSSAIEKLQEYLDKKTKEKYDLGVLVSRQLRKQIDRGENGQFWIGTK</sequence>
<evidence type="ECO:0000256" key="1">
    <source>
        <dbReference type="SAM" id="Coils"/>
    </source>
</evidence>
<feature type="region of interest" description="Disordered" evidence="2">
    <location>
        <begin position="32"/>
        <end position="171"/>
    </location>
</feature>
<dbReference type="OrthoDB" id="3993315at2759"/>
<feature type="compositionally biased region" description="Low complexity" evidence="2">
    <location>
        <begin position="92"/>
        <end position="107"/>
    </location>
</feature>
<dbReference type="AlphaFoldDB" id="A0A7H9I0C4"/>
<proteinExistence type="predicted"/>
<feature type="compositionally biased region" description="Low complexity" evidence="2">
    <location>
        <begin position="40"/>
        <end position="57"/>
    </location>
</feature>
<accession>A0A7H9I0C4</accession>
<organism evidence="3 4">
    <name type="scientific">Torulaspora globosa</name>
    <dbReference type="NCBI Taxonomy" id="48254"/>
    <lineage>
        <taxon>Eukaryota</taxon>
        <taxon>Fungi</taxon>
        <taxon>Dikarya</taxon>
        <taxon>Ascomycota</taxon>
        <taxon>Saccharomycotina</taxon>
        <taxon>Saccharomycetes</taxon>
        <taxon>Saccharomycetales</taxon>
        <taxon>Saccharomycetaceae</taxon>
        <taxon>Torulaspora</taxon>
    </lineage>
</organism>
<name>A0A7H9I0C4_9SACH</name>
<protein>
    <submittedName>
        <fullName evidence="3">Uncharacterized protein</fullName>
    </submittedName>
</protein>